<comment type="similarity">
    <text evidence="2">Belongs to the alpha-IPM synthase/homocitrate synthase family. LeuA type 1 subfamily.</text>
</comment>
<feature type="domain" description="Pyruvate carboxyltransferase" evidence="9">
    <location>
        <begin position="5"/>
        <end position="267"/>
    </location>
</feature>
<gene>
    <name evidence="10" type="ORF">ASZ90_002582</name>
</gene>
<dbReference type="GO" id="GO:0046872">
    <property type="term" value="F:metal ion binding"/>
    <property type="evidence" value="ECO:0007669"/>
    <property type="project" value="UniProtKB-KW"/>
</dbReference>
<dbReference type="PROSITE" id="PS00816">
    <property type="entry name" value="AIPM_HOMOCIT_SYNTH_2"/>
    <property type="match status" value="1"/>
</dbReference>
<keyword evidence="4" id="KW-0432">Leucine biosynthesis</keyword>
<reference evidence="10" key="1">
    <citation type="journal article" date="2015" name="Proc. Natl. Acad. Sci. U.S.A.">
        <title>Networks of energetic and metabolic interactions define dynamics in microbial communities.</title>
        <authorList>
            <person name="Embree M."/>
            <person name="Liu J.K."/>
            <person name="Al-Bassam M.M."/>
            <person name="Zengler K."/>
        </authorList>
    </citation>
    <scope>NUCLEOTIDE SEQUENCE</scope>
</reference>
<evidence type="ECO:0000256" key="4">
    <source>
        <dbReference type="ARBA" id="ARBA00022430"/>
    </source>
</evidence>
<dbReference type="FunFam" id="3.20.20.70:FF:000010">
    <property type="entry name" value="2-isopropylmalate synthase"/>
    <property type="match status" value="1"/>
</dbReference>
<dbReference type="PANTHER" id="PTHR10277">
    <property type="entry name" value="HOMOCITRATE SYNTHASE-RELATED"/>
    <property type="match status" value="1"/>
</dbReference>
<dbReference type="SUPFAM" id="SSF110921">
    <property type="entry name" value="2-isopropylmalate synthase LeuA, allosteric (dimerisation) domain"/>
    <property type="match status" value="1"/>
</dbReference>
<dbReference type="EMBL" id="LNQE01000315">
    <property type="protein sequence ID" value="KUG27571.1"/>
    <property type="molecule type" value="Genomic_DNA"/>
</dbReference>
<organism evidence="10">
    <name type="scientific">hydrocarbon metagenome</name>
    <dbReference type="NCBI Taxonomy" id="938273"/>
    <lineage>
        <taxon>unclassified sequences</taxon>
        <taxon>metagenomes</taxon>
        <taxon>ecological metagenomes</taxon>
    </lineage>
</organism>
<dbReference type="GO" id="GO:0003852">
    <property type="term" value="F:2-isopropylmalate synthase activity"/>
    <property type="evidence" value="ECO:0007669"/>
    <property type="project" value="UniProtKB-EC"/>
</dbReference>
<dbReference type="Gene3D" id="3.30.160.270">
    <property type="match status" value="1"/>
</dbReference>
<dbReference type="Gene3D" id="3.20.20.70">
    <property type="entry name" value="Aldolase class I"/>
    <property type="match status" value="1"/>
</dbReference>
<dbReference type="PANTHER" id="PTHR10277:SF9">
    <property type="entry name" value="2-ISOPROPYLMALATE SYNTHASE 1, CHLOROPLASTIC-RELATED"/>
    <property type="match status" value="1"/>
</dbReference>
<dbReference type="InterPro" id="IPR054691">
    <property type="entry name" value="LeuA/HCS_post-cat"/>
</dbReference>
<comment type="caution">
    <text evidence="10">The sequence shown here is derived from an EMBL/GenBank/DDBJ whole genome shotgun (WGS) entry which is preliminary data.</text>
</comment>
<sequence>MSDRVYIFDTTLRDGEQSPGATMTPQEKVRMARQLETLGVDIIEAGFPAASDGDFESVRMIAAAVKNVQVAALCRALKSDIDRGFGAIKDAANPRIHTFIATSELHMKHKLGKSPHEVMDMARAAVSHAASLTANVEFSAEDASRSEPEFLAAMCELAIEAGATTVNIPDTVGYAQPAEFAELIRFLLGRVKNSARAVFAVHCHNDLGLAAANTLAALAAGARQAEVTLSGIGERAGNASLEQVVMALRTRPNYYNLETGVDSEQIYPSCRLLSRIIGMPIPPYQSIIGRNAFAHESGIHQHGMLKDRRTYEIMTPQSIGRAGTEMVLGKHSGRHALKSKVEQLNYRLSDEQLDVVFAAVKELADRKKQIYDDDVESLILENIFRIPDKYRLKYLTVLAGNIEMSPSANVLMEIDGQEAKLSSFGVGPVDAAFQAISKLTGKKPELDSYLVNAITGGADAQGEVTVRIREGEKTSVGRGSHDDIIVASALAYINALNRMAKKEEERECAAL</sequence>
<evidence type="ECO:0000256" key="3">
    <source>
        <dbReference type="ARBA" id="ARBA00012973"/>
    </source>
</evidence>
<accession>A0A0W8G503</accession>
<dbReference type="AlphaFoldDB" id="A0A0W8G503"/>
<dbReference type="InterPro" id="IPR000891">
    <property type="entry name" value="PYR_CT"/>
</dbReference>
<dbReference type="Gene3D" id="1.10.238.260">
    <property type="match status" value="1"/>
</dbReference>
<evidence type="ECO:0000256" key="1">
    <source>
        <dbReference type="ARBA" id="ARBA00004689"/>
    </source>
</evidence>
<evidence type="ECO:0000256" key="7">
    <source>
        <dbReference type="ARBA" id="ARBA00022723"/>
    </source>
</evidence>
<dbReference type="Pfam" id="PF22617">
    <property type="entry name" value="HCS_D2"/>
    <property type="match status" value="1"/>
</dbReference>
<evidence type="ECO:0000256" key="6">
    <source>
        <dbReference type="ARBA" id="ARBA00022679"/>
    </source>
</evidence>
<dbReference type="InterPro" id="IPR005671">
    <property type="entry name" value="LeuA_bact_synth"/>
</dbReference>
<dbReference type="FunFam" id="3.30.160.270:FF:000003">
    <property type="entry name" value="2-isopropylmalate synthase"/>
    <property type="match status" value="1"/>
</dbReference>
<dbReference type="EC" id="2.3.3.13" evidence="3"/>
<dbReference type="PROSITE" id="PS50991">
    <property type="entry name" value="PYR_CT"/>
    <property type="match status" value="1"/>
</dbReference>
<dbReference type="InterPro" id="IPR013785">
    <property type="entry name" value="Aldolase_TIM"/>
</dbReference>
<dbReference type="InterPro" id="IPR050073">
    <property type="entry name" value="2-IPM_HCS-like"/>
</dbReference>
<dbReference type="NCBIfam" id="NF002086">
    <property type="entry name" value="PRK00915.1-3"/>
    <property type="match status" value="1"/>
</dbReference>
<dbReference type="FunFam" id="1.10.238.260:FF:000001">
    <property type="entry name" value="2-isopropylmalate synthase"/>
    <property type="match status" value="1"/>
</dbReference>
<dbReference type="Pfam" id="PF08502">
    <property type="entry name" value="LeuA_dimer"/>
    <property type="match status" value="1"/>
</dbReference>
<name>A0A0W8G503_9ZZZZ</name>
<keyword evidence="6 10" id="KW-0808">Transferase</keyword>
<evidence type="ECO:0000313" key="10">
    <source>
        <dbReference type="EMBL" id="KUG27571.1"/>
    </source>
</evidence>
<dbReference type="HAMAP" id="MF_01025">
    <property type="entry name" value="LeuA_type1"/>
    <property type="match status" value="1"/>
</dbReference>
<dbReference type="UniPathway" id="UPA00048">
    <property type="reaction ID" value="UER00070"/>
</dbReference>
<evidence type="ECO:0000256" key="2">
    <source>
        <dbReference type="ARBA" id="ARBA00009396"/>
    </source>
</evidence>
<evidence type="ECO:0000256" key="5">
    <source>
        <dbReference type="ARBA" id="ARBA00022605"/>
    </source>
</evidence>
<keyword evidence="7" id="KW-0479">Metal-binding</keyword>
<keyword evidence="5" id="KW-0028">Amino-acid biosynthesis</keyword>
<keyword evidence="10" id="KW-0012">Acyltransferase</keyword>
<comment type="pathway">
    <text evidence="1">Amino-acid biosynthesis; L-leucine biosynthesis; L-leucine from 3-methyl-2-oxobutanoate: step 1/4.</text>
</comment>
<dbReference type="NCBIfam" id="TIGR00973">
    <property type="entry name" value="leuA_bact"/>
    <property type="match status" value="1"/>
</dbReference>
<dbReference type="SMART" id="SM00917">
    <property type="entry name" value="LeuA_dimer"/>
    <property type="match status" value="1"/>
</dbReference>
<dbReference type="Pfam" id="PF00682">
    <property type="entry name" value="HMGL-like"/>
    <property type="match status" value="1"/>
</dbReference>
<dbReference type="InterPro" id="IPR013709">
    <property type="entry name" value="2-isopropylmalate_synth_dimer"/>
</dbReference>
<evidence type="ECO:0000259" key="9">
    <source>
        <dbReference type="PROSITE" id="PS50991"/>
    </source>
</evidence>
<dbReference type="SUPFAM" id="SSF51569">
    <property type="entry name" value="Aldolase"/>
    <property type="match status" value="1"/>
</dbReference>
<dbReference type="InterPro" id="IPR036230">
    <property type="entry name" value="LeuA_allosteric_dom_sf"/>
</dbReference>
<dbReference type="CDD" id="cd07940">
    <property type="entry name" value="DRE_TIM_IPMS"/>
    <property type="match status" value="1"/>
</dbReference>
<dbReference type="GO" id="GO:0009098">
    <property type="term" value="P:L-leucine biosynthetic process"/>
    <property type="evidence" value="ECO:0007669"/>
    <property type="project" value="UniProtKB-UniPathway"/>
</dbReference>
<dbReference type="InterPro" id="IPR002034">
    <property type="entry name" value="AIPM/Hcit_synth_CS"/>
</dbReference>
<proteinExistence type="inferred from homology"/>
<keyword evidence="8" id="KW-0100">Branched-chain amino acid biosynthesis</keyword>
<evidence type="ECO:0000256" key="8">
    <source>
        <dbReference type="ARBA" id="ARBA00023304"/>
    </source>
</evidence>
<protein>
    <recommendedName>
        <fullName evidence="3">2-isopropylmalate synthase</fullName>
        <ecNumber evidence="3">2.3.3.13</ecNumber>
    </recommendedName>
</protein>
<dbReference type="PROSITE" id="PS00815">
    <property type="entry name" value="AIPM_HOMOCIT_SYNTH_1"/>
    <property type="match status" value="1"/>
</dbReference>